<dbReference type="InterPro" id="IPR036390">
    <property type="entry name" value="WH_DNA-bd_sf"/>
</dbReference>
<dbReference type="Gene3D" id="1.10.10.10">
    <property type="entry name" value="Winged helix-like DNA-binding domain superfamily/Winged helix DNA-binding domain"/>
    <property type="match status" value="1"/>
</dbReference>
<dbReference type="InterPro" id="IPR036388">
    <property type="entry name" value="WH-like_DNA-bd_sf"/>
</dbReference>
<comment type="similarity">
    <text evidence="1">Belongs to the LysR transcriptional regulatory family.</text>
</comment>
<dbReference type="InterPro" id="IPR000847">
    <property type="entry name" value="LysR_HTH_N"/>
</dbReference>
<sequence length="294" mass="32170">MEARRLRYFVVLADELHFGRAAARLHIAQPALSQQIKALERRLGFALFDRDRRRVALTREGRALLPAAVQTSTQEQRLMVEAARIRDGEAGEVRVAFVGSALYGMLPDLLRHIRSAAPGLRLSVREMESDAQLEALRADDVDIGLVRPPLRHEPLDMLRLAEEELVAAVPYDHPLAGYEVIAPSSLADEPFVLFRPEIGTGFWTTVVQLCGEAGFAPRVEHYAEHVHTMIGMVASGLGITVVPASVRSLALAGVRYVGLSPTAARLGLAAVWDPTHGFPAKRRVIRMAGEVAGL</sequence>
<keyword evidence="7" id="KW-1185">Reference proteome</keyword>
<proteinExistence type="inferred from homology"/>
<keyword evidence="3" id="KW-0238">DNA-binding</keyword>
<evidence type="ECO:0000256" key="1">
    <source>
        <dbReference type="ARBA" id="ARBA00009437"/>
    </source>
</evidence>
<dbReference type="RefSeq" id="WP_349298915.1">
    <property type="nucleotide sequence ID" value="NZ_JBEDNQ010000005.1"/>
</dbReference>
<dbReference type="Pfam" id="PF00126">
    <property type="entry name" value="HTH_1"/>
    <property type="match status" value="1"/>
</dbReference>
<dbReference type="InterPro" id="IPR005119">
    <property type="entry name" value="LysR_subst-bd"/>
</dbReference>
<dbReference type="PROSITE" id="PS50931">
    <property type="entry name" value="HTH_LYSR"/>
    <property type="match status" value="1"/>
</dbReference>
<dbReference type="Gene3D" id="3.40.190.10">
    <property type="entry name" value="Periplasmic binding protein-like II"/>
    <property type="match status" value="2"/>
</dbReference>
<comment type="caution">
    <text evidence="6">The sequence shown here is derived from an EMBL/GenBank/DDBJ whole genome shotgun (WGS) entry which is preliminary data.</text>
</comment>
<protein>
    <submittedName>
        <fullName evidence="6">LysR family transcriptional regulator</fullName>
    </submittedName>
</protein>
<feature type="domain" description="HTH lysR-type" evidence="5">
    <location>
        <begin position="1"/>
        <end position="58"/>
    </location>
</feature>
<dbReference type="EMBL" id="JBEDNQ010000005">
    <property type="protein sequence ID" value="MEQ3551803.1"/>
    <property type="molecule type" value="Genomic_DNA"/>
</dbReference>
<dbReference type="SUPFAM" id="SSF46785">
    <property type="entry name" value="Winged helix' DNA-binding domain"/>
    <property type="match status" value="1"/>
</dbReference>
<keyword evidence="2" id="KW-0805">Transcription regulation</keyword>
<dbReference type="SUPFAM" id="SSF53850">
    <property type="entry name" value="Periplasmic binding protein-like II"/>
    <property type="match status" value="1"/>
</dbReference>
<reference evidence="6 7" key="1">
    <citation type="submission" date="2024-03" db="EMBL/GenBank/DDBJ databases">
        <title>Draft genome sequence of Pseudonocardia nematodicida JCM 31783.</title>
        <authorList>
            <person name="Butdee W."/>
            <person name="Duangmal K."/>
        </authorList>
    </citation>
    <scope>NUCLEOTIDE SEQUENCE [LARGE SCALE GENOMIC DNA]</scope>
    <source>
        <strain evidence="6 7">JCM 31783</strain>
    </source>
</reference>
<dbReference type="CDD" id="cd08414">
    <property type="entry name" value="PBP2_LTTR_aromatics_like"/>
    <property type="match status" value="1"/>
</dbReference>
<dbReference type="PANTHER" id="PTHR30346:SF17">
    <property type="entry name" value="LYSR FAMILY TRANSCRIPTIONAL REGULATOR"/>
    <property type="match status" value="1"/>
</dbReference>
<evidence type="ECO:0000313" key="7">
    <source>
        <dbReference type="Proteomes" id="UP001494902"/>
    </source>
</evidence>
<evidence type="ECO:0000313" key="6">
    <source>
        <dbReference type="EMBL" id="MEQ3551803.1"/>
    </source>
</evidence>
<evidence type="ECO:0000256" key="3">
    <source>
        <dbReference type="ARBA" id="ARBA00023125"/>
    </source>
</evidence>
<dbReference type="PANTHER" id="PTHR30346">
    <property type="entry name" value="TRANSCRIPTIONAL DUAL REGULATOR HCAR-RELATED"/>
    <property type="match status" value="1"/>
</dbReference>
<name>A0ABV1KD43_9PSEU</name>
<keyword evidence="4" id="KW-0804">Transcription</keyword>
<dbReference type="Pfam" id="PF03466">
    <property type="entry name" value="LysR_substrate"/>
    <property type="match status" value="1"/>
</dbReference>
<dbReference type="PRINTS" id="PR00039">
    <property type="entry name" value="HTHLYSR"/>
</dbReference>
<evidence type="ECO:0000256" key="4">
    <source>
        <dbReference type="ARBA" id="ARBA00023163"/>
    </source>
</evidence>
<evidence type="ECO:0000256" key="2">
    <source>
        <dbReference type="ARBA" id="ARBA00023015"/>
    </source>
</evidence>
<organism evidence="6 7">
    <name type="scientific">Pseudonocardia nematodicida</name>
    <dbReference type="NCBI Taxonomy" id="1206997"/>
    <lineage>
        <taxon>Bacteria</taxon>
        <taxon>Bacillati</taxon>
        <taxon>Actinomycetota</taxon>
        <taxon>Actinomycetes</taxon>
        <taxon>Pseudonocardiales</taxon>
        <taxon>Pseudonocardiaceae</taxon>
        <taxon>Pseudonocardia</taxon>
    </lineage>
</organism>
<dbReference type="Proteomes" id="UP001494902">
    <property type="component" value="Unassembled WGS sequence"/>
</dbReference>
<evidence type="ECO:0000259" key="5">
    <source>
        <dbReference type="PROSITE" id="PS50931"/>
    </source>
</evidence>
<gene>
    <name evidence="6" type="ORF">WIS52_15120</name>
</gene>
<accession>A0ABV1KD43</accession>